<name>A0A0H2WX14_STAAC</name>
<gene>
    <name evidence="1" type="ordered locus">SACOL1356</name>
</gene>
<dbReference type="Proteomes" id="UP000000530">
    <property type="component" value="Chromosome"/>
</dbReference>
<dbReference type="KEGG" id="sac:SACOL1356"/>
<evidence type="ECO:0000313" key="1">
    <source>
        <dbReference type="EMBL" id="AAW36605.1"/>
    </source>
</evidence>
<sequence>MTVFSFEMFIYFHSLTITLYHAIAFQNIEICRYGY</sequence>
<proteinExistence type="predicted"/>
<protein>
    <submittedName>
        <fullName evidence="1">Uncharacterized protein</fullName>
    </submittedName>
</protein>
<organism evidence="1 2">
    <name type="scientific">Staphylococcus aureus (strain COL)</name>
    <dbReference type="NCBI Taxonomy" id="93062"/>
    <lineage>
        <taxon>Bacteria</taxon>
        <taxon>Bacillati</taxon>
        <taxon>Bacillota</taxon>
        <taxon>Bacilli</taxon>
        <taxon>Bacillales</taxon>
        <taxon>Staphylococcaceae</taxon>
        <taxon>Staphylococcus</taxon>
    </lineage>
</organism>
<evidence type="ECO:0000313" key="2">
    <source>
        <dbReference type="Proteomes" id="UP000000530"/>
    </source>
</evidence>
<dbReference type="EMBL" id="CP000046">
    <property type="protein sequence ID" value="AAW36605.1"/>
    <property type="molecule type" value="Genomic_DNA"/>
</dbReference>
<reference evidence="1 2" key="1">
    <citation type="journal article" date="2005" name="J. Bacteriol.">
        <title>Insights on evolution of virulence and resistance from the complete genome analysis of an early methicillin-resistant Staphylococcus aureus strain and a biofilm-producing methicillin-resistant Staphylococcus epidermidis strain.</title>
        <authorList>
            <person name="Gill S.R."/>
            <person name="Fouts D.E."/>
            <person name="Archer G.L."/>
            <person name="Mongodin E.F."/>
            <person name="Deboy R.T."/>
            <person name="Ravel J."/>
            <person name="Paulsen I.T."/>
            <person name="Kolonay J.F."/>
            <person name="Brinkac L."/>
            <person name="Beanan M."/>
            <person name="Dodson R.J."/>
            <person name="Daugherty S.C."/>
            <person name="Madupu R."/>
            <person name="Angiuoli S.V."/>
            <person name="Durkin A.S."/>
            <person name="Haft D.H."/>
            <person name="Vamathevan J."/>
            <person name="Khouri H."/>
            <person name="Utterback T."/>
            <person name="Lee C."/>
            <person name="Dimitrov G."/>
            <person name="Jiang L."/>
            <person name="Qin H."/>
            <person name="Weidman J."/>
            <person name="Tran K."/>
            <person name="Kang K."/>
            <person name="Hance I.R."/>
            <person name="Nelson K.E."/>
            <person name="Fraser C.M."/>
        </authorList>
    </citation>
    <scope>NUCLEOTIDE SEQUENCE [LARGE SCALE GENOMIC DNA]</scope>
    <source>
        <strain evidence="1 2">COL</strain>
    </source>
</reference>
<dbReference type="AlphaFoldDB" id="A0A0H2WX14"/>
<accession>A0A0H2WX14</accession>
<dbReference type="HOGENOM" id="CLU_3367421_0_0_9"/>